<evidence type="ECO:0000313" key="8">
    <source>
        <dbReference type="Proteomes" id="UP001212841"/>
    </source>
</evidence>
<accession>A0AAD5SFT6</accession>
<dbReference type="GO" id="GO:0005829">
    <property type="term" value="C:cytosol"/>
    <property type="evidence" value="ECO:0007669"/>
    <property type="project" value="GOC"/>
</dbReference>
<dbReference type="FunFam" id="3.30.60.270:FF:000005">
    <property type="entry name" value="Sortilin"/>
    <property type="match status" value="1"/>
</dbReference>
<name>A0AAD5SFT6_9FUNG</name>
<keyword evidence="4" id="KW-0325">Glycoprotein</keyword>
<dbReference type="GO" id="GO:0006623">
    <property type="term" value="P:protein targeting to vacuole"/>
    <property type="evidence" value="ECO:0007669"/>
    <property type="project" value="TreeGrafter"/>
</dbReference>
<dbReference type="PANTHER" id="PTHR12106:SF27">
    <property type="entry name" value="SORTILIN-RELATED RECEPTOR"/>
    <property type="match status" value="1"/>
</dbReference>
<keyword evidence="3 5" id="KW-0472">Membrane</keyword>
<evidence type="ECO:0000256" key="1">
    <source>
        <dbReference type="ARBA" id="ARBA00004370"/>
    </source>
</evidence>
<dbReference type="InterPro" id="IPR006581">
    <property type="entry name" value="VPS10"/>
</dbReference>
<keyword evidence="5" id="KW-0812">Transmembrane</keyword>
<dbReference type="Gene3D" id="2.130.10.10">
    <property type="entry name" value="YVTN repeat-like/Quinoprotein amine dehydrogenase"/>
    <property type="match status" value="5"/>
</dbReference>
<dbReference type="GO" id="GO:0006896">
    <property type="term" value="P:Golgi to vacuole transport"/>
    <property type="evidence" value="ECO:0007669"/>
    <property type="project" value="TreeGrafter"/>
</dbReference>
<gene>
    <name evidence="7" type="primary">VPS10</name>
    <name evidence="7" type="ORF">HK097_004981</name>
</gene>
<dbReference type="Proteomes" id="UP001212841">
    <property type="component" value="Unassembled WGS sequence"/>
</dbReference>
<dbReference type="GO" id="GO:0005794">
    <property type="term" value="C:Golgi apparatus"/>
    <property type="evidence" value="ECO:0007669"/>
    <property type="project" value="TreeGrafter"/>
</dbReference>
<evidence type="ECO:0000256" key="4">
    <source>
        <dbReference type="ARBA" id="ARBA00023180"/>
    </source>
</evidence>
<evidence type="ECO:0000256" key="3">
    <source>
        <dbReference type="ARBA" id="ARBA00023136"/>
    </source>
</evidence>
<evidence type="ECO:0000313" key="7">
    <source>
        <dbReference type="EMBL" id="KAJ3053123.1"/>
    </source>
</evidence>
<comment type="subcellular location">
    <subcellularLocation>
        <location evidence="1">Membrane</location>
    </subcellularLocation>
</comment>
<dbReference type="InterPro" id="IPR031778">
    <property type="entry name" value="Sortilin_N"/>
</dbReference>
<comment type="caution">
    <text evidence="7">The sequence shown here is derived from an EMBL/GenBank/DDBJ whole genome shotgun (WGS) entry which is preliminary data.</text>
</comment>
<dbReference type="GO" id="GO:0016020">
    <property type="term" value="C:membrane"/>
    <property type="evidence" value="ECO:0007669"/>
    <property type="project" value="UniProtKB-SubCell"/>
</dbReference>
<reference evidence="7" key="1">
    <citation type="submission" date="2020-05" db="EMBL/GenBank/DDBJ databases">
        <title>Phylogenomic resolution of chytrid fungi.</title>
        <authorList>
            <person name="Stajich J.E."/>
            <person name="Amses K."/>
            <person name="Simmons R."/>
            <person name="Seto K."/>
            <person name="Myers J."/>
            <person name="Bonds A."/>
            <person name="Quandt C.A."/>
            <person name="Barry K."/>
            <person name="Liu P."/>
            <person name="Grigoriev I."/>
            <person name="Longcore J.E."/>
            <person name="James T.Y."/>
        </authorList>
    </citation>
    <scope>NUCLEOTIDE SEQUENCE</scope>
    <source>
        <strain evidence="7">JEL0318</strain>
    </source>
</reference>
<keyword evidence="8" id="KW-1185">Reference proteome</keyword>
<keyword evidence="5" id="KW-1133">Transmembrane helix</keyword>
<dbReference type="Gene3D" id="2.10.70.80">
    <property type="match status" value="3"/>
</dbReference>
<feature type="transmembrane region" description="Helical" evidence="5">
    <location>
        <begin position="2002"/>
        <end position="2021"/>
    </location>
</feature>
<dbReference type="SUPFAM" id="SSF110296">
    <property type="entry name" value="Oligoxyloglucan reducing end-specific cellobiohydrolase"/>
    <property type="match status" value="3"/>
</dbReference>
<dbReference type="Gene3D" id="3.30.60.270">
    <property type="match status" value="3"/>
</dbReference>
<feature type="domain" description="VPS10" evidence="6">
    <location>
        <begin position="2"/>
        <end position="643"/>
    </location>
</feature>
<evidence type="ECO:0000256" key="2">
    <source>
        <dbReference type="ARBA" id="ARBA00022737"/>
    </source>
</evidence>
<keyword evidence="2" id="KW-0677">Repeat</keyword>
<dbReference type="PANTHER" id="PTHR12106">
    <property type="entry name" value="SORTILIN RELATED"/>
    <property type="match status" value="1"/>
</dbReference>
<dbReference type="SMART" id="SM00602">
    <property type="entry name" value="VPS10"/>
    <property type="match status" value="3"/>
</dbReference>
<evidence type="ECO:0000259" key="6">
    <source>
        <dbReference type="SMART" id="SM00602"/>
    </source>
</evidence>
<feature type="domain" description="VPS10" evidence="6">
    <location>
        <begin position="678"/>
        <end position="1323"/>
    </location>
</feature>
<dbReference type="Pfam" id="PF15901">
    <property type="entry name" value="Sortilin_C"/>
    <property type="match status" value="3"/>
</dbReference>
<dbReference type="InterPro" id="IPR050310">
    <property type="entry name" value="VPS10-sortilin"/>
</dbReference>
<dbReference type="InterPro" id="IPR031777">
    <property type="entry name" value="Sortilin_C"/>
</dbReference>
<protein>
    <submittedName>
        <fullName evidence="7">Vacuolar protein sorting/targeting protein PEP1</fullName>
    </submittedName>
</protein>
<dbReference type="InterPro" id="IPR015943">
    <property type="entry name" value="WD40/YVTN_repeat-like_dom_sf"/>
</dbReference>
<feature type="domain" description="VPS10" evidence="6">
    <location>
        <begin position="1351"/>
        <end position="1997"/>
    </location>
</feature>
<proteinExistence type="predicted"/>
<dbReference type="Pfam" id="PF15902">
    <property type="entry name" value="Sortilin-Vps10"/>
    <property type="match status" value="3"/>
</dbReference>
<evidence type="ECO:0000256" key="5">
    <source>
        <dbReference type="SAM" id="Phobius"/>
    </source>
</evidence>
<sequence>MVWRSTDEGKSWDEVRESKGKATHLIHHPFDKEHRAVILSSGTEHWYTTDKGSTWTSFSTPLKPSSKGKVAFHAKQPDYMLITVEECDSEGWFAHCHEKTYYTKNGFRTSALLLDYTYDCAWAKNSADFEYSSDHGIFCLQWPDFMRKPDAPRSDTSKLRFVKSDDYFPDGKGEVVNRGGGVVAMGTAKGFLVLAVKTSADTLEMHVSRDGKIFVKGKFPLAQGLNQEAYTILDSSSARLAVDVLAAKSTTFFDPPYGHLFFSNSDGSYFVQTLNHTNRAKNGRVDFERIQAREFESIIFANVVDNWKDLDDSWSDETKKLVTRMSWNDGGTWEALEPPADKRRECSSTNRDNCKLHLHSVTETHNIGRVLSATAAPGILIGVGSVGSYLKPYSQCDTYLSRDAGKTWRMLRSGPHKYESLDAGGLIALFPDGGETSEFYYSWDQGNSWEKQEVQLDKTARFKVHMTTLDPDSTSRKMLMLVMDAADSNVHYMVQLDFATLDKRKCNFDESKPDRSDDFELFKFGKDAGSGTCVMGKEVAYYRRSENANCYVGQKFNTRAPTVNKCKCTKEDWECDTGYAPQPNTSGKLVCEKVDATSDQPLDCKLGSTYDGRTGYRKIPGSACENGVYHEKEEVKNCQKVDRKPGGVVSAPDGNEPSTLTTVFGSEVNQIVYFRKSSVVLIRTDHGALWRSDDEGKNWKRVLEDKTILKMILHETAEKRAYFLTEDDILWTDDALTTDSVEKLRTPVQFNELGLSILDFHPTKPDWLVFLGQATKCPASPARDCHTETHISKDHGESWIKVETWANKCVWGRDKKFDDKEVEVDSVYCMSWKYKTNDVGQDDLLNYPDGSNTLQLVEINGNNKTYPVEEGVMAFYVVENVMVVAVETSGGLKLLVSTNGEKYVEAKFPPNLKLEKNSFTVLESTTGGIFLDVSQSGSRTKDYGILFKSNYNGTYYSKVLEFTNRQSGGEVDFEKIQGINGIILANNVSNAATIGSSKPVTSVMSFDDGATWKFIEAPNTDAKGGKIDCRISDQCGLHLHSHGATYLAASLTSLHTAKHAPGFVIGVGNVGTRLKNYNDGNVYISRDAGRTWMEVIQDAHKWAIGDHGGVIVLVNDERETDELYYSWNFGLSWAKYKFTDRPLRVKDIHTHPTATSLKFIISGSYPRNPTGWEWLWGDEGDSVVLVNVDFEALLQRKCKSEDFEKWSLDDGGQSRCFLGHKPTFKRRKQDAVCYVGEDFEDEKPEVEICACEAADFECDFNFFRASDGTCQLYGGHDPLEPANCKEGEEYWGSSGYRKIAISQCKGGEDLSKTVKRICGKDKGHESTGPIKMSAKLFDSKLDDYFYFNQSSTLVMKDKADKVHISQDNGKTWEIKLEDVPRVFQDPFRGERAYFIGAGEKVKWTEDRGKSFKEMKVPTKPANWIVASNILKTHGTEKDSLIWIGQPAGCSQLNEADCHTEAYYSTNHGGSWKLLTKWADQCFWADNGKFKIGSRRAVFCLLLSKKDGDQRYNTDPGVRELWKSENAEKGEGGFSKVREDVVKNGIALFEEFMVAAVRRSVTSSREGLDLYVTIDGSTWAEAKFPKGYSVTDHGYTVLESTTGSIFLDMFMSSTSGKEYGTLLISNGNGTEYSVGLEYTNQDTNGYVDFEKIQGLEGIALVNQISNYESVKYGSSKKLVTKMSWDDGKKWSLLTPPDRDSNGNSYDCRESGCNLHIHSYTERRDKRDQFTSSGAVGLIMGVGNVGASLGGYTDGDVFISRDAGRTWTEVAKDAHRYEFGDQGALILLINDEGPTDSIKYTKNQGKSFHDYRIADAVGGKIRVQYLISEPSGTTSQFVIFGTVSDGANKGKTAAISLDFEGIWDGKKCEQKDDEASSDFEKWSPAVSNDHCRFGKEITYHRRKADRECYVDGLYQTPKVVEKPCACTKDDFECDTNYASNDEGKCVLVAGFTEPEPWCDEVEGIKRRRTGYRKLKISDCRGGEELDKGEALGYCTTKPVSIGAGIGYAFLSIGLAGLVSFGFWKYKERFGLGRIRLPVDTIETTRAGTASFVESAVVVLTDLGERILSLSRAGVDWVKGKLRRGAGYAPVDGEAGGIVWEDEDAEDY</sequence>
<dbReference type="GO" id="GO:0006895">
    <property type="term" value="P:Golgi to endosome transport"/>
    <property type="evidence" value="ECO:0007669"/>
    <property type="project" value="TreeGrafter"/>
</dbReference>
<organism evidence="7 8">
    <name type="scientific">Rhizophlyctis rosea</name>
    <dbReference type="NCBI Taxonomy" id="64517"/>
    <lineage>
        <taxon>Eukaryota</taxon>
        <taxon>Fungi</taxon>
        <taxon>Fungi incertae sedis</taxon>
        <taxon>Chytridiomycota</taxon>
        <taxon>Chytridiomycota incertae sedis</taxon>
        <taxon>Chytridiomycetes</taxon>
        <taxon>Rhizophlyctidales</taxon>
        <taxon>Rhizophlyctidaceae</taxon>
        <taxon>Rhizophlyctis</taxon>
    </lineage>
</organism>
<dbReference type="EMBL" id="JADGJD010000235">
    <property type="protein sequence ID" value="KAJ3053123.1"/>
    <property type="molecule type" value="Genomic_DNA"/>
</dbReference>